<sequence length="945" mass="103415">MIVLLLKTSIVIAVVLVFYKIVIEKESFFATNRLYLIIGLVLTFSLPFISLPKLIENQGVVSSLLEPKVQEPITKSIQTETKNSNIPTQNTTEIEAVTDDAQYHKSSKNTTAITTQRSLADWLFIIYIFGIIILSINLISQILNLLIKVYKSKDRIKDDDIIIINSSSVKEPCSFFNYIFINPEQYEFEIYEQIIAHEKIHVKKRHSVDLLLSEIAVILLWFNPFVWLFRKEVEKNIEYQTDSLLIGSHHTEKDSYQMNLLKIATYNKPLTITTNYNQSLIKQRILKMNTKKSNPHSYWKYAFTMPLFFAVLLVLNKPQASFGQEPTNGLNDTTVNEDNANPEYFSDCEAFKNALEEKDVEKLKEILLNLDPACVDYIQNTEQTETTLADVKTKLEEGAALQIDTTGNLVLSHTDGSLDDSTNTIVSSQDVGGSNSECKKLLVAIRADDIEKVRSLLKSTDANCIDLNPGYHIDQSNGNHWRYRKAKAPLFAVARTGNLEIAKLLVENGADVTLVLQGDGTALIEASAFGHLDLVKYFVAKGADVNRKFPNQGNALIAASGHGHLDIMKYLVSKDVDINYYSPNQGNALIAASNSENTDAVKYLVDKGMDINFIAPNQGNALIAAANNGRLETIKYLLSKGAQINKITSNQGTPLIAACNNGHIDTVKHLISNGAEINKIAPNQGTPLIAAANNGHDDVIEYLLKKGAEINRISSNQGTALIAAANNGHLDTIKLLVLKGAEVNLNTSNQSNALNAASNNGHTAVMKYLVSQGADIDMNTNSHGSPLISASKNGQMDVVQYLLDKGADINTQNDGQGSALNAAARNGNNEVIKLLLEKGADINAQTDGQGSALNAAARNGHLDTIELLLEKGADIDLQNNGQGSALNAAARNGLLDTVKLLIEKGADINLYSDGQGTALAAASRNGHDNIVKYLESKGAKHIYRN</sequence>
<feature type="repeat" description="ANK" evidence="1">
    <location>
        <begin position="848"/>
        <end position="880"/>
    </location>
</feature>
<protein>
    <submittedName>
        <fullName evidence="4">Ankyrin repeat domain-containing protein</fullName>
    </submittedName>
</protein>
<evidence type="ECO:0000256" key="1">
    <source>
        <dbReference type="PROSITE-ProRule" id="PRU00023"/>
    </source>
</evidence>
<dbReference type="Gene3D" id="1.25.40.20">
    <property type="entry name" value="Ankyrin repeat-containing domain"/>
    <property type="match status" value="4"/>
</dbReference>
<keyword evidence="2" id="KW-0812">Transmembrane</keyword>
<reference evidence="4" key="1">
    <citation type="submission" date="2020-08" db="EMBL/GenBank/DDBJ databases">
        <title>Winogradskyella ouciana sp. nov., isolated from the hadal seawater of the Mariana Trench.</title>
        <authorList>
            <person name="He X."/>
        </authorList>
    </citation>
    <scope>NUCLEOTIDE SEQUENCE [LARGE SCALE GENOMIC DNA]</scope>
    <source>
        <strain evidence="4">KCTC 52348</strain>
    </source>
</reference>
<keyword evidence="1" id="KW-0040">ANK repeat</keyword>
<feature type="repeat" description="ANK" evidence="1">
    <location>
        <begin position="617"/>
        <end position="649"/>
    </location>
</feature>
<organism evidence="4 5">
    <name type="scientific">Winogradskyella flava</name>
    <dbReference type="NCBI Taxonomy" id="1884876"/>
    <lineage>
        <taxon>Bacteria</taxon>
        <taxon>Pseudomonadati</taxon>
        <taxon>Bacteroidota</taxon>
        <taxon>Flavobacteriia</taxon>
        <taxon>Flavobacteriales</taxon>
        <taxon>Flavobacteriaceae</taxon>
        <taxon>Winogradskyella</taxon>
    </lineage>
</organism>
<dbReference type="Pfam" id="PF00023">
    <property type="entry name" value="Ank"/>
    <property type="match status" value="2"/>
</dbReference>
<dbReference type="PANTHER" id="PTHR44207">
    <property type="entry name" value="SURFACE ANTIGEN BSPA-LIKE-RELATED"/>
    <property type="match status" value="1"/>
</dbReference>
<dbReference type="PROSITE" id="PS50088">
    <property type="entry name" value="ANK_REPEAT"/>
    <property type="match status" value="11"/>
</dbReference>
<proteinExistence type="predicted"/>
<feature type="repeat" description="ANK" evidence="1">
    <location>
        <begin position="518"/>
        <end position="550"/>
    </location>
</feature>
<feature type="transmembrane region" description="Helical" evidence="2">
    <location>
        <begin position="34"/>
        <end position="55"/>
    </location>
</feature>
<dbReference type="EMBL" id="JACLCP010000002">
    <property type="protein sequence ID" value="MBC2845057.1"/>
    <property type="molecule type" value="Genomic_DNA"/>
</dbReference>
<accession>A0A842IUM1</accession>
<dbReference type="Pfam" id="PF05569">
    <property type="entry name" value="Peptidase_M56"/>
    <property type="match status" value="1"/>
</dbReference>
<feature type="repeat" description="ANK" evidence="1">
    <location>
        <begin position="815"/>
        <end position="847"/>
    </location>
</feature>
<evidence type="ECO:0000259" key="3">
    <source>
        <dbReference type="Pfam" id="PF05569"/>
    </source>
</evidence>
<feature type="domain" description="Peptidase M56" evidence="3">
    <location>
        <begin position="6"/>
        <end position="285"/>
    </location>
</feature>
<keyword evidence="5" id="KW-1185">Reference proteome</keyword>
<dbReference type="InterPro" id="IPR002110">
    <property type="entry name" value="Ankyrin_rpt"/>
</dbReference>
<evidence type="ECO:0000313" key="4">
    <source>
        <dbReference type="EMBL" id="MBC2845057.1"/>
    </source>
</evidence>
<feature type="repeat" description="ANK" evidence="1">
    <location>
        <begin position="650"/>
        <end position="682"/>
    </location>
</feature>
<dbReference type="CDD" id="cd07341">
    <property type="entry name" value="M56_BlaR1_MecR1_like"/>
    <property type="match status" value="1"/>
</dbReference>
<keyword evidence="2" id="KW-1133">Transmembrane helix</keyword>
<feature type="repeat" description="ANK" evidence="1">
    <location>
        <begin position="749"/>
        <end position="781"/>
    </location>
</feature>
<name>A0A842IUM1_9FLAO</name>
<gene>
    <name evidence="4" type="ORF">H7F21_08135</name>
</gene>
<keyword evidence="2" id="KW-0472">Membrane</keyword>
<dbReference type="Pfam" id="PF13637">
    <property type="entry name" value="Ank_4"/>
    <property type="match status" value="1"/>
</dbReference>
<dbReference type="InterPro" id="IPR036770">
    <property type="entry name" value="Ankyrin_rpt-contain_sf"/>
</dbReference>
<feature type="repeat" description="ANK" evidence="1">
    <location>
        <begin position="881"/>
        <end position="913"/>
    </location>
</feature>
<comment type="caution">
    <text evidence="4">The sequence shown here is derived from an EMBL/GenBank/DDBJ whole genome shotgun (WGS) entry which is preliminary data.</text>
</comment>
<dbReference type="PANTHER" id="PTHR44207:SF2">
    <property type="entry name" value="REPEAT PROTEIN, PUTATIVE-RELATED"/>
    <property type="match status" value="1"/>
</dbReference>
<dbReference type="PRINTS" id="PR01415">
    <property type="entry name" value="ANKYRIN"/>
</dbReference>
<evidence type="ECO:0000256" key="2">
    <source>
        <dbReference type="SAM" id="Phobius"/>
    </source>
</evidence>
<feature type="transmembrane region" description="Helical" evidence="2">
    <location>
        <begin position="210"/>
        <end position="229"/>
    </location>
</feature>
<evidence type="ECO:0000313" key="5">
    <source>
        <dbReference type="Proteomes" id="UP000533900"/>
    </source>
</evidence>
<dbReference type="RefSeq" id="WP_185788776.1">
    <property type="nucleotide sequence ID" value="NZ_JACLCP010000002.1"/>
</dbReference>
<dbReference type="InterPro" id="IPR008756">
    <property type="entry name" value="Peptidase_M56"/>
</dbReference>
<dbReference type="SMART" id="SM00248">
    <property type="entry name" value="ANK"/>
    <property type="match status" value="14"/>
</dbReference>
<feature type="transmembrane region" description="Helical" evidence="2">
    <location>
        <begin position="124"/>
        <end position="147"/>
    </location>
</feature>
<feature type="transmembrane region" description="Helical" evidence="2">
    <location>
        <begin position="6"/>
        <end position="22"/>
    </location>
</feature>
<dbReference type="Pfam" id="PF12796">
    <property type="entry name" value="Ank_2"/>
    <property type="match status" value="4"/>
</dbReference>
<dbReference type="Proteomes" id="UP000533900">
    <property type="component" value="Unassembled WGS sequence"/>
</dbReference>
<dbReference type="SUPFAM" id="SSF48403">
    <property type="entry name" value="Ankyrin repeat"/>
    <property type="match status" value="2"/>
</dbReference>
<dbReference type="PROSITE" id="PS50297">
    <property type="entry name" value="ANK_REP_REGION"/>
    <property type="match status" value="11"/>
</dbReference>
<feature type="repeat" description="ANK" evidence="1">
    <location>
        <begin position="782"/>
        <end position="814"/>
    </location>
</feature>
<feature type="repeat" description="ANK" evidence="1">
    <location>
        <begin position="683"/>
        <end position="715"/>
    </location>
</feature>
<feature type="repeat" description="ANK" evidence="1">
    <location>
        <begin position="485"/>
        <end position="517"/>
    </location>
</feature>
<feature type="repeat" description="ANK" evidence="1">
    <location>
        <begin position="716"/>
        <end position="748"/>
    </location>
</feature>
<dbReference type="AlphaFoldDB" id="A0A842IUM1"/>